<evidence type="ECO:0000256" key="1">
    <source>
        <dbReference type="ARBA" id="ARBA00001917"/>
    </source>
</evidence>
<dbReference type="EC" id="5.3.3.2" evidence="11"/>
<proteinExistence type="inferred from homology"/>
<feature type="binding site" evidence="11">
    <location>
        <position position="108"/>
    </location>
    <ligand>
        <name>FMN</name>
        <dbReference type="ChEBI" id="CHEBI:58210"/>
    </ligand>
</feature>
<evidence type="ECO:0000256" key="7">
    <source>
        <dbReference type="ARBA" id="ARBA00022857"/>
    </source>
</evidence>
<comment type="subunit">
    <text evidence="10 11">Homooctamer. Dimer of tetramers.</text>
</comment>
<dbReference type="PANTHER" id="PTHR43665">
    <property type="entry name" value="ISOPENTENYL-DIPHOSPHATE DELTA-ISOMERASE"/>
    <property type="match status" value="1"/>
</dbReference>
<dbReference type="HAMAP" id="MF_00354">
    <property type="entry name" value="Idi_2"/>
    <property type="match status" value="1"/>
</dbReference>
<keyword evidence="14" id="KW-1185">Reference proteome</keyword>
<name>A0A5S4ZX88_9FIRM</name>
<dbReference type="CDD" id="cd02811">
    <property type="entry name" value="IDI-2_FMN"/>
    <property type="match status" value="1"/>
</dbReference>
<feature type="binding site" evidence="11">
    <location>
        <position position="139"/>
    </location>
    <ligand>
        <name>Mg(2+)</name>
        <dbReference type="ChEBI" id="CHEBI:18420"/>
    </ligand>
</feature>
<evidence type="ECO:0000256" key="9">
    <source>
        <dbReference type="ARBA" id="ARBA00023235"/>
    </source>
</evidence>
<dbReference type="InterPro" id="IPR013785">
    <property type="entry name" value="Aldolase_TIM"/>
</dbReference>
<dbReference type="NCBIfam" id="TIGR02151">
    <property type="entry name" value="IPP_isom_2"/>
    <property type="match status" value="1"/>
</dbReference>
<feature type="binding site" evidence="11">
    <location>
        <begin position="49"/>
        <end position="51"/>
    </location>
    <ligand>
        <name>FMN</name>
        <dbReference type="ChEBI" id="CHEBI:58210"/>
    </ligand>
</feature>
<evidence type="ECO:0000256" key="2">
    <source>
        <dbReference type="ARBA" id="ARBA00022490"/>
    </source>
</evidence>
<evidence type="ECO:0000256" key="4">
    <source>
        <dbReference type="ARBA" id="ARBA00022643"/>
    </source>
</evidence>
<keyword evidence="3 11" id="KW-0285">Flavoprotein</keyword>
<keyword evidence="4 11" id="KW-0288">FMN</keyword>
<dbReference type="SUPFAM" id="SSF51395">
    <property type="entry name" value="FMN-linked oxidoreductases"/>
    <property type="match status" value="1"/>
</dbReference>
<gene>
    <name evidence="11" type="primary">fni</name>
    <name evidence="13" type="ORF">LX24_00521</name>
</gene>
<dbReference type="GO" id="GO:0010181">
    <property type="term" value="F:FMN binding"/>
    <property type="evidence" value="ECO:0007669"/>
    <property type="project" value="UniProtKB-UniRule"/>
</dbReference>
<feature type="binding site" evidence="11">
    <location>
        <begin position="266"/>
        <end position="267"/>
    </location>
    <ligand>
        <name>FMN</name>
        <dbReference type="ChEBI" id="CHEBI:58210"/>
    </ligand>
</feature>
<dbReference type="InterPro" id="IPR000262">
    <property type="entry name" value="FMN-dep_DH"/>
</dbReference>
<comment type="subcellular location">
    <subcellularLocation>
        <location evidence="11">Cytoplasm</location>
    </subcellularLocation>
</comment>
<dbReference type="Gene3D" id="3.20.20.70">
    <property type="entry name" value="Aldolase class I"/>
    <property type="match status" value="1"/>
</dbReference>
<comment type="catalytic activity">
    <reaction evidence="11">
        <text>isopentenyl diphosphate = dimethylallyl diphosphate</text>
        <dbReference type="Rhea" id="RHEA:23284"/>
        <dbReference type="ChEBI" id="CHEBI:57623"/>
        <dbReference type="ChEBI" id="CHEBI:128769"/>
        <dbReference type="EC" id="5.3.3.2"/>
    </reaction>
</comment>
<feature type="binding site" evidence="11">
    <location>
        <position position="138"/>
    </location>
    <ligand>
        <name>substrate</name>
    </ligand>
</feature>
<feature type="binding site" evidence="11">
    <location>
        <begin position="79"/>
        <end position="81"/>
    </location>
    <ligand>
        <name>substrate</name>
    </ligand>
</feature>
<comment type="caution">
    <text evidence="13">The sequence shown here is derived from an EMBL/GenBank/DDBJ whole genome shotgun (WGS) entry which is preliminary data.</text>
</comment>
<feature type="domain" description="FMN-dependent dehydrogenase" evidence="12">
    <location>
        <begin position="150"/>
        <end position="310"/>
    </location>
</feature>
<evidence type="ECO:0000256" key="5">
    <source>
        <dbReference type="ARBA" id="ARBA00022723"/>
    </source>
</evidence>
<comment type="similarity">
    <text evidence="11">Belongs to the IPP isomerase type 2 family.</text>
</comment>
<keyword evidence="6 11" id="KW-0460">Magnesium</keyword>
<comment type="function">
    <text evidence="11">Involved in the biosynthesis of isoprenoids. Catalyzes the 1,3-allylic rearrangement of the homoallylic substrate isopentenyl (IPP) to its allylic isomer, dimethylallyl diphosphate (DMAPP).</text>
</comment>
<feature type="binding site" evidence="11">
    <location>
        <position position="195"/>
    </location>
    <ligand>
        <name>FMN</name>
        <dbReference type="ChEBI" id="CHEBI:58210"/>
    </ligand>
</feature>
<comment type="cofactor">
    <cofactor evidence="11">
        <name>NADPH</name>
        <dbReference type="ChEBI" id="CHEBI:57783"/>
    </cofactor>
</comment>
<dbReference type="GO" id="GO:0008299">
    <property type="term" value="P:isoprenoid biosynthetic process"/>
    <property type="evidence" value="ECO:0007669"/>
    <property type="project" value="UniProtKB-UniRule"/>
</dbReference>
<evidence type="ECO:0000259" key="12">
    <source>
        <dbReference type="Pfam" id="PF01070"/>
    </source>
</evidence>
<feature type="binding site" evidence="11">
    <location>
        <begin position="245"/>
        <end position="247"/>
    </location>
    <ligand>
        <name>FMN</name>
        <dbReference type="ChEBI" id="CHEBI:58210"/>
    </ligand>
</feature>
<protein>
    <recommendedName>
        <fullName evidence="11">Isopentenyl-diphosphate delta-isomerase</fullName>
        <shortName evidence="11">IPP isomerase</shortName>
        <ecNumber evidence="11">5.3.3.2</ecNumber>
    </recommendedName>
    <alternativeName>
        <fullName evidence="11">Isopentenyl diphosphate:dimethylallyl diphosphate isomerase</fullName>
    </alternativeName>
    <alternativeName>
        <fullName evidence="11">Isopentenyl pyrophosphate isomerase</fullName>
    </alternativeName>
    <alternativeName>
        <fullName evidence="11">Type 2 isopentenyl diphosphate isomerase</fullName>
        <shortName evidence="11">IDI-2</shortName>
    </alternativeName>
</protein>
<reference evidence="13 14" key="1">
    <citation type="submission" date="2019-07" db="EMBL/GenBank/DDBJ databases">
        <title>Genomic Encyclopedia of Type Strains, Phase I: the one thousand microbial genomes (KMG-I) project.</title>
        <authorList>
            <person name="Kyrpides N."/>
        </authorList>
    </citation>
    <scope>NUCLEOTIDE SEQUENCE [LARGE SCALE GENOMIC DNA]</scope>
    <source>
        <strain evidence="13 14">DSM 6562</strain>
    </source>
</reference>
<evidence type="ECO:0000256" key="10">
    <source>
        <dbReference type="ARBA" id="ARBA00025810"/>
    </source>
</evidence>
<dbReference type="InterPro" id="IPR011179">
    <property type="entry name" value="IPdP_isomerase"/>
</dbReference>
<dbReference type="GO" id="GO:0070402">
    <property type="term" value="F:NADPH binding"/>
    <property type="evidence" value="ECO:0007669"/>
    <property type="project" value="UniProtKB-UniRule"/>
</dbReference>
<dbReference type="Proteomes" id="UP000323166">
    <property type="component" value="Unassembled WGS sequence"/>
</dbReference>
<sequence length="335" mass="35339">MELPEVLHHSGFADLLLVHNALPELDWDKLDTSCSFMGKKLKAPLMINAITGGHSGVLGINRELARAAAFTGIAMAVGSQRAALDDPAVRDTFSVAREFNPEGLLLANLSALCTLEQALEAVEMINADGIQLYLNVNQELAMPEGEMNFSGVLENIRNLAANLPVPVLVKEVGCGMARETVAALADAGVRYIDVSGWGGTNFAAIEGRRGGKGGIALERWGIPTAISLLEALNAGKTISVVASGGVRTAEDAAKALTAGASLVALAGPFLRVLKKRGPEGLVHYIGELISGLKRVMMLTGASHMAALARRPLVITGLTAAWLKRRGIDIDCYARR</sequence>
<evidence type="ECO:0000313" key="13">
    <source>
        <dbReference type="EMBL" id="TYO97330.1"/>
    </source>
</evidence>
<evidence type="ECO:0000256" key="11">
    <source>
        <dbReference type="HAMAP-Rule" id="MF_00354"/>
    </source>
</evidence>
<feature type="binding site" evidence="11">
    <location>
        <position position="79"/>
    </location>
    <ligand>
        <name>FMN</name>
        <dbReference type="ChEBI" id="CHEBI:58210"/>
    </ligand>
</feature>
<evidence type="ECO:0000256" key="6">
    <source>
        <dbReference type="ARBA" id="ARBA00022842"/>
    </source>
</evidence>
<dbReference type="GO" id="GO:0005737">
    <property type="term" value="C:cytoplasm"/>
    <property type="evidence" value="ECO:0007669"/>
    <property type="project" value="UniProtKB-SubCell"/>
</dbReference>
<dbReference type="GO" id="GO:0000287">
    <property type="term" value="F:magnesium ion binding"/>
    <property type="evidence" value="ECO:0007669"/>
    <property type="project" value="UniProtKB-UniRule"/>
</dbReference>
<keyword evidence="5 11" id="KW-0479">Metal-binding</keyword>
<evidence type="ECO:0000256" key="8">
    <source>
        <dbReference type="ARBA" id="ARBA00023229"/>
    </source>
</evidence>
<dbReference type="PIRSF" id="PIRSF003314">
    <property type="entry name" value="IPP_isomerase"/>
    <property type="match status" value="1"/>
</dbReference>
<evidence type="ECO:0000313" key="14">
    <source>
        <dbReference type="Proteomes" id="UP000323166"/>
    </source>
</evidence>
<dbReference type="PANTHER" id="PTHR43665:SF1">
    <property type="entry name" value="ISOPENTENYL-DIPHOSPHATE DELTA-ISOMERASE"/>
    <property type="match status" value="1"/>
</dbReference>
<comment type="cofactor">
    <cofactor evidence="11">
        <name>Mg(2+)</name>
        <dbReference type="ChEBI" id="CHEBI:18420"/>
    </cofactor>
</comment>
<keyword evidence="2 11" id="KW-0963">Cytoplasm</keyword>
<comment type="cofactor">
    <cofactor evidence="1 11">
        <name>FMN</name>
        <dbReference type="ChEBI" id="CHEBI:58210"/>
    </cofactor>
</comment>
<comment type="caution">
    <text evidence="11">Lacks conserved residue(s) required for the propagation of feature annotation.</text>
</comment>
<keyword evidence="8 11" id="KW-0414">Isoprene biosynthesis</keyword>
<dbReference type="EMBL" id="VNHM01000002">
    <property type="protein sequence ID" value="TYO97330.1"/>
    <property type="molecule type" value="Genomic_DNA"/>
</dbReference>
<keyword evidence="7 11" id="KW-0521">NADP</keyword>
<evidence type="ECO:0000256" key="3">
    <source>
        <dbReference type="ARBA" id="ARBA00022630"/>
    </source>
</evidence>
<keyword evidence="9 11" id="KW-0413">Isomerase</keyword>
<feature type="binding site" evidence="11">
    <location>
        <position position="200"/>
    </location>
    <ligand>
        <name>FMN</name>
        <dbReference type="ChEBI" id="CHEBI:58210"/>
    </ligand>
</feature>
<dbReference type="AlphaFoldDB" id="A0A5S4ZX88"/>
<accession>A0A5S4ZX88</accession>
<organism evidence="13 14">
    <name type="scientific">Desulfallas thermosapovorans DSM 6562</name>
    <dbReference type="NCBI Taxonomy" id="1121431"/>
    <lineage>
        <taxon>Bacteria</taxon>
        <taxon>Bacillati</taxon>
        <taxon>Bacillota</taxon>
        <taxon>Clostridia</taxon>
        <taxon>Eubacteriales</taxon>
        <taxon>Desulfallaceae</taxon>
        <taxon>Desulfallas</taxon>
    </lineage>
</organism>
<dbReference type="Pfam" id="PF01070">
    <property type="entry name" value="FMN_dh"/>
    <property type="match status" value="1"/>
</dbReference>
<feature type="binding site" evidence="11">
    <location>
        <position position="170"/>
    </location>
    <ligand>
        <name>FMN</name>
        <dbReference type="ChEBI" id="CHEBI:58210"/>
    </ligand>
</feature>
<dbReference type="GO" id="GO:0016491">
    <property type="term" value="F:oxidoreductase activity"/>
    <property type="evidence" value="ECO:0007669"/>
    <property type="project" value="InterPro"/>
</dbReference>
<dbReference type="GO" id="GO:0004452">
    <property type="term" value="F:isopentenyl-diphosphate delta-isomerase activity"/>
    <property type="evidence" value="ECO:0007669"/>
    <property type="project" value="UniProtKB-UniRule"/>
</dbReference>